<sequence length="248" mass="28789">MYKSIFATRFKECCKEKGYTQEDVANKLNITIDGLKHHLRSGKCTPPPVDLVLKIANILDVDAEYLINKQRICKHYKSETICDVTMLNEESAEVLRYLDINSVDILNEILTHSKFEYMLAQIVHFVCFSRNEEYISYDMGDGSKSPIDTDTETQKALKKYIVTETFSKILDDIYDFHSDTEFEIIKLKDLEIDMIASSIEENDDKEFIDYLIESFQQKLKKLDASDPLCSYSSEYFIQNIASIMKARK</sequence>
<gene>
    <name evidence="1" type="ORF">E5357_07520</name>
</gene>
<evidence type="ECO:0000313" key="1">
    <source>
        <dbReference type="EMBL" id="TGX98804.1"/>
    </source>
</evidence>
<comment type="caution">
    <text evidence="1">The sequence shown here is derived from an EMBL/GenBank/DDBJ whole genome shotgun (WGS) entry which is preliminary data.</text>
</comment>
<dbReference type="Proteomes" id="UP000307720">
    <property type="component" value="Unassembled WGS sequence"/>
</dbReference>
<name>A0AC61R1G6_9FIRM</name>
<accession>A0AC61R1G6</accession>
<reference evidence="1" key="1">
    <citation type="submission" date="2019-04" db="EMBL/GenBank/DDBJ databases">
        <title>Microbes associate with the intestines of laboratory mice.</title>
        <authorList>
            <person name="Navarre W."/>
            <person name="Wong E."/>
            <person name="Huang K."/>
            <person name="Tropini C."/>
            <person name="Ng K."/>
            <person name="Yu B."/>
        </authorList>
    </citation>
    <scope>NUCLEOTIDE SEQUENCE</scope>
    <source>
        <strain evidence="1">NM72_1-8</strain>
    </source>
</reference>
<protein>
    <submittedName>
        <fullName evidence="1">Uncharacterized protein</fullName>
    </submittedName>
</protein>
<dbReference type="EMBL" id="SRZB01000013">
    <property type="protein sequence ID" value="TGX98804.1"/>
    <property type="molecule type" value="Genomic_DNA"/>
</dbReference>
<keyword evidence="2" id="KW-1185">Reference proteome</keyword>
<proteinExistence type="predicted"/>
<evidence type="ECO:0000313" key="2">
    <source>
        <dbReference type="Proteomes" id="UP000307720"/>
    </source>
</evidence>
<organism evidence="1 2">
    <name type="scientific">Hominisplanchenecus murintestinalis</name>
    <dbReference type="NCBI Taxonomy" id="2941517"/>
    <lineage>
        <taxon>Bacteria</taxon>
        <taxon>Bacillati</taxon>
        <taxon>Bacillota</taxon>
        <taxon>Clostridia</taxon>
        <taxon>Lachnospirales</taxon>
        <taxon>Lachnospiraceae</taxon>
        <taxon>Hominisplanchenecus</taxon>
    </lineage>
</organism>